<dbReference type="InterPro" id="IPR003879">
    <property type="entry name" value="Butyrophylin_SPRY"/>
</dbReference>
<dbReference type="InterPro" id="IPR001870">
    <property type="entry name" value="B30.2/SPRY"/>
</dbReference>
<dbReference type="PANTHER" id="PTHR24103">
    <property type="entry name" value="E3 UBIQUITIN-PROTEIN LIGASE TRIM"/>
    <property type="match status" value="1"/>
</dbReference>
<dbReference type="SMART" id="SM00449">
    <property type="entry name" value="SPRY"/>
    <property type="match status" value="1"/>
</dbReference>
<evidence type="ECO:0000313" key="4">
    <source>
        <dbReference type="Proteomes" id="UP000472270"/>
    </source>
</evidence>
<dbReference type="SMART" id="SM00589">
    <property type="entry name" value="PRY"/>
    <property type="match status" value="1"/>
</dbReference>
<accession>A0A673IHS6</accession>
<name>A0A673IHS6_9TELE</name>
<evidence type="ECO:0000259" key="2">
    <source>
        <dbReference type="PROSITE" id="PS50188"/>
    </source>
</evidence>
<organism evidence="3 4">
    <name type="scientific">Sinocyclocheilus rhinocerous</name>
    <dbReference type="NCBI Taxonomy" id="307959"/>
    <lineage>
        <taxon>Eukaryota</taxon>
        <taxon>Metazoa</taxon>
        <taxon>Chordata</taxon>
        <taxon>Craniata</taxon>
        <taxon>Vertebrata</taxon>
        <taxon>Euteleostomi</taxon>
        <taxon>Actinopterygii</taxon>
        <taxon>Neopterygii</taxon>
        <taxon>Teleostei</taxon>
        <taxon>Ostariophysi</taxon>
        <taxon>Cypriniformes</taxon>
        <taxon>Cyprinidae</taxon>
        <taxon>Cyprininae</taxon>
        <taxon>Sinocyclocheilus</taxon>
    </lineage>
</organism>
<dbReference type="Pfam" id="PF13765">
    <property type="entry name" value="PRY"/>
    <property type="match status" value="1"/>
</dbReference>
<dbReference type="SUPFAM" id="SSF49899">
    <property type="entry name" value="Concanavalin A-like lectins/glucanases"/>
    <property type="match status" value="1"/>
</dbReference>
<dbReference type="Ensembl" id="ENSSRHT00000040320.1">
    <property type="protein sequence ID" value="ENSSRHP00000039206.1"/>
    <property type="gene ID" value="ENSSRHG00000019961.1"/>
</dbReference>
<keyword evidence="1" id="KW-0175">Coiled coil</keyword>
<dbReference type="PROSITE" id="PS50188">
    <property type="entry name" value="B302_SPRY"/>
    <property type="match status" value="1"/>
</dbReference>
<reference evidence="3" key="1">
    <citation type="submission" date="2025-08" db="UniProtKB">
        <authorList>
            <consortium name="Ensembl"/>
        </authorList>
    </citation>
    <scope>IDENTIFICATION</scope>
</reference>
<dbReference type="Proteomes" id="UP000472270">
    <property type="component" value="Unassembled WGS sequence"/>
</dbReference>
<dbReference type="InterPro" id="IPR013320">
    <property type="entry name" value="ConA-like_dom_sf"/>
</dbReference>
<dbReference type="InterPro" id="IPR006574">
    <property type="entry name" value="PRY"/>
</dbReference>
<keyword evidence="4" id="KW-1185">Reference proteome</keyword>
<dbReference type="AlphaFoldDB" id="A0A673IHS6"/>
<dbReference type="InterPro" id="IPR003877">
    <property type="entry name" value="SPRY_dom"/>
</dbReference>
<gene>
    <name evidence="3" type="primary">LOC107738205</name>
</gene>
<protein>
    <submittedName>
        <fullName evidence="3">Myosin-11-like</fullName>
    </submittedName>
</protein>
<dbReference type="InterPro" id="IPR050143">
    <property type="entry name" value="TRIM/RBCC"/>
</dbReference>
<dbReference type="Pfam" id="PF00622">
    <property type="entry name" value="SPRY"/>
    <property type="match status" value="1"/>
</dbReference>
<dbReference type="InterPro" id="IPR043136">
    <property type="entry name" value="B30.2/SPRY_sf"/>
</dbReference>
<reference evidence="3" key="2">
    <citation type="submission" date="2025-09" db="UniProtKB">
        <authorList>
            <consortium name="Ensembl"/>
        </authorList>
    </citation>
    <scope>IDENTIFICATION</scope>
</reference>
<dbReference type="Gene3D" id="2.60.120.920">
    <property type="match status" value="1"/>
</dbReference>
<feature type="domain" description="B30.2/SPRY" evidence="2">
    <location>
        <begin position="734"/>
        <end position="930"/>
    </location>
</feature>
<feature type="coiled-coil region" evidence="1">
    <location>
        <begin position="406"/>
        <end position="737"/>
    </location>
</feature>
<sequence length="936" mass="107676">MIIICTSLGLRKDLDEMKIKCRDSYKVAKNNIDGESTHLYSRQISKYIYIYIYIYKLKKYLEDKLQQPGEKGGIADQVLQIVILQIKAMELKTRISGKFKTQAQMDVIISKLEYKNGLLSDLKEEREVRRENREKIDILIAALEKEILELNGKLSALKQIFVQLDEQTNEFDGKRIEIMDKLAKFKGKDEIISRILKLQFEFMEALITGQGQMKADEFKINDLQKELGKEQDRALYLDADNKSLRKKLFVQTEQCKDLMDLYMNAEAELDIQVNNILDKTSKAALQIILLGFEIDQIMKQIKASSSNDDLKRIRDEKLKELTLKKEELQKSDASSEKILKVISQMEEIWKIQSEDPDNLNKISNLQKDLLNLISKLDDKMASKPMLKIIALQSDVTWIREMLKTVTTQAEIQKAELQKALDDVKRLLNEKNKELAAATGDVKKDIAALKKEVLTLQIQKDTTERNAMQKIKDLQDKLKQSEEALDDANKSLKEKNATLSQQIAKINNLLDEVRTLKQQVQEKGSQVNARIADLKRSLTRKEEENAKIRAENEKLRKDCVDTAECPELQKKYNALKIMSIKESMSKLKQAQAQMQEKYAKEVNGLKSQIENKEKEILLLRANCELSDKIQNLEKELEESKQNVKKLQQESNDKIASLQKQIKSKDQQLANTEDQLQKTNAENAALSKKSLKEKLQKQERALTEKDWYLREKNEVIAALKKQQDNMKGELEKVENKNRAKCNQTKKMSVCVPTSEWPRFDADTAHRRLILSQDEKEARTSLFPQPVPDSPERYDTAIAVLGKDGFDSGKHYWEIGVIGRNCYVVGAARASAQRKGILRYGPSAGYWVIQKNRGSKLFANADRHVHLQAEEPSVIGVQLDFKNNKVTFYNAEKKLEIFIFTGNELQGEIHPFVETCSDTNLNEPPLILKKTQSTDWLKQ</sequence>
<proteinExistence type="predicted"/>
<dbReference type="PRINTS" id="PR01407">
    <property type="entry name" value="BUTYPHLNCDUF"/>
</dbReference>
<feature type="coiled-coil region" evidence="1">
    <location>
        <begin position="133"/>
        <end position="160"/>
    </location>
</feature>
<evidence type="ECO:0000313" key="3">
    <source>
        <dbReference type="Ensembl" id="ENSSRHP00000039206.1"/>
    </source>
</evidence>
<evidence type="ECO:0000256" key="1">
    <source>
        <dbReference type="SAM" id="Coils"/>
    </source>
</evidence>